<dbReference type="Pfam" id="PF17035">
    <property type="entry name" value="BET"/>
    <property type="match status" value="1"/>
</dbReference>
<accession>A0AAV2DAT5</accession>
<dbReference type="Pfam" id="PF00439">
    <property type="entry name" value="Bromodomain"/>
    <property type="match status" value="1"/>
</dbReference>
<evidence type="ECO:0000259" key="7">
    <source>
        <dbReference type="PROSITE" id="PS51525"/>
    </source>
</evidence>
<feature type="compositionally biased region" description="Polar residues" evidence="5">
    <location>
        <begin position="328"/>
        <end position="354"/>
    </location>
</feature>
<keyword evidence="9" id="KW-1185">Reference proteome</keyword>
<evidence type="ECO:0000313" key="8">
    <source>
        <dbReference type="EMBL" id="CAL1370372.1"/>
    </source>
</evidence>
<evidence type="ECO:0000256" key="4">
    <source>
        <dbReference type="PROSITE-ProRule" id="PRU00035"/>
    </source>
</evidence>
<evidence type="ECO:0000256" key="2">
    <source>
        <dbReference type="ARBA" id="ARBA00023117"/>
    </source>
</evidence>
<dbReference type="PROSITE" id="PS50014">
    <property type="entry name" value="BROMODOMAIN_2"/>
    <property type="match status" value="1"/>
</dbReference>
<organism evidence="8 9">
    <name type="scientific">Linum trigynum</name>
    <dbReference type="NCBI Taxonomy" id="586398"/>
    <lineage>
        <taxon>Eukaryota</taxon>
        <taxon>Viridiplantae</taxon>
        <taxon>Streptophyta</taxon>
        <taxon>Embryophyta</taxon>
        <taxon>Tracheophyta</taxon>
        <taxon>Spermatophyta</taxon>
        <taxon>Magnoliopsida</taxon>
        <taxon>eudicotyledons</taxon>
        <taxon>Gunneridae</taxon>
        <taxon>Pentapetalae</taxon>
        <taxon>rosids</taxon>
        <taxon>fabids</taxon>
        <taxon>Malpighiales</taxon>
        <taxon>Linaceae</taxon>
        <taxon>Linum</taxon>
    </lineage>
</organism>
<dbReference type="PRINTS" id="PR00503">
    <property type="entry name" value="BROMODOMAIN"/>
</dbReference>
<dbReference type="EMBL" id="OZ034815">
    <property type="protein sequence ID" value="CAL1370372.1"/>
    <property type="molecule type" value="Genomic_DNA"/>
</dbReference>
<dbReference type="CDD" id="cd05506">
    <property type="entry name" value="Bromo_plant1"/>
    <property type="match status" value="1"/>
</dbReference>
<name>A0AAV2DAT5_9ROSI</name>
<evidence type="ECO:0000256" key="5">
    <source>
        <dbReference type="SAM" id="MobiDB-lite"/>
    </source>
</evidence>
<dbReference type="InterPro" id="IPR038336">
    <property type="entry name" value="NET_sf"/>
</dbReference>
<keyword evidence="2 4" id="KW-0103">Bromodomain</keyword>
<feature type="domain" description="Bromo" evidence="6">
    <location>
        <begin position="189"/>
        <end position="261"/>
    </location>
</feature>
<dbReference type="PROSITE" id="PS51525">
    <property type="entry name" value="NET"/>
    <property type="match status" value="1"/>
</dbReference>
<dbReference type="InterPro" id="IPR027353">
    <property type="entry name" value="NET_dom"/>
</dbReference>
<dbReference type="InterPro" id="IPR036427">
    <property type="entry name" value="Bromodomain-like_sf"/>
</dbReference>
<proteinExistence type="predicted"/>
<reference evidence="8 9" key="1">
    <citation type="submission" date="2024-04" db="EMBL/GenBank/DDBJ databases">
        <authorList>
            <person name="Fracassetti M."/>
        </authorList>
    </citation>
    <scope>NUCLEOTIDE SEQUENCE [LARGE SCALE GENOMIC DNA]</scope>
</reference>
<dbReference type="InterPro" id="IPR001487">
    <property type="entry name" value="Bromodomain"/>
</dbReference>
<dbReference type="Gene3D" id="1.20.1270.220">
    <property type="match status" value="1"/>
</dbReference>
<feature type="region of interest" description="Disordered" evidence="5">
    <location>
        <begin position="327"/>
        <end position="382"/>
    </location>
</feature>
<feature type="compositionally biased region" description="Low complexity" evidence="5">
    <location>
        <begin position="526"/>
        <end position="553"/>
    </location>
</feature>
<feature type="domain" description="NET" evidence="7">
    <location>
        <begin position="375"/>
        <end position="456"/>
    </location>
</feature>
<dbReference type="Proteomes" id="UP001497516">
    <property type="component" value="Chromosome 2"/>
</dbReference>
<dbReference type="InterPro" id="IPR037377">
    <property type="entry name" value="GTE_bromo"/>
</dbReference>
<sequence length="560" mass="61988">MASAVLANRSEPNWMQPQPAGVAKLMGKYPFSNSNPNPKFSKKRHLQALPLADLDESPAFTQSAASDDASSINRRPNDLNTAGFVTFNISSYSRKELVELKDRFVAELEQIRQLKSRIDLPPDFQIRSSSNFHNKKLIGGPNSNKKILGSKRPFPVTDSTFGAQDFKRAQHPDNSQLMKKCVQILSKLMKHKFGHIFNAPVDVVGMQLHDYHDIIKVPMDLGTVKKKLAKNLYDSPQDFAADVRLTFNNAMRYNPKGHDVYVFADELLAKFEDSYRPIKDSLVDEIQKDEEHVLEVQASSWDHNHRGLVETESASKDPRDVMQVMAKSEQTGNSVAPPATGSSQNVNPHSTSQLPVRTPSPRRVPPVKPVKLPKPKAKDPNKREMNLEEKHKLGVGLQNLPPEKMEQVVQIIKKRNGHLRQDGDEIELDIEAVDTETLWELDRFVTNYKKLASKIRRQALMGGNIGAPATSEGNKDVPVNERMGIEYEAKKPKKGDAGEEDVDIGDEMPMSSFPPVEIGKDNGHASSSSSSSSSSSDDSSSSSDSDSGSSSGSDSEDAHS</sequence>
<evidence type="ECO:0000259" key="6">
    <source>
        <dbReference type="PROSITE" id="PS50014"/>
    </source>
</evidence>
<dbReference type="SUPFAM" id="SSF47370">
    <property type="entry name" value="Bromodomain"/>
    <property type="match status" value="1"/>
</dbReference>
<dbReference type="SMART" id="SM00297">
    <property type="entry name" value="BROMO"/>
    <property type="match status" value="1"/>
</dbReference>
<protein>
    <submittedName>
        <fullName evidence="8">Uncharacterized protein</fullName>
    </submittedName>
</protein>
<dbReference type="AlphaFoldDB" id="A0AAV2DAT5"/>
<keyword evidence="3" id="KW-0804">Transcription</keyword>
<dbReference type="PANTHER" id="PTHR45926">
    <property type="entry name" value="OSJNBA0053K19.4 PROTEIN"/>
    <property type="match status" value="1"/>
</dbReference>
<evidence type="ECO:0000256" key="3">
    <source>
        <dbReference type="ARBA" id="ARBA00023163"/>
    </source>
</evidence>
<keyword evidence="1" id="KW-0805">Transcription regulation</keyword>
<evidence type="ECO:0000256" key="1">
    <source>
        <dbReference type="ARBA" id="ARBA00023015"/>
    </source>
</evidence>
<feature type="region of interest" description="Disordered" evidence="5">
    <location>
        <begin position="485"/>
        <end position="560"/>
    </location>
</feature>
<gene>
    <name evidence="8" type="ORF">LTRI10_LOCUS12502</name>
</gene>
<feature type="compositionally biased region" description="Basic and acidic residues" evidence="5">
    <location>
        <begin position="485"/>
        <end position="497"/>
    </location>
</feature>
<evidence type="ECO:0000313" key="9">
    <source>
        <dbReference type="Proteomes" id="UP001497516"/>
    </source>
</evidence>
<dbReference type="Gene3D" id="1.20.920.10">
    <property type="entry name" value="Bromodomain-like"/>
    <property type="match status" value="1"/>
</dbReference>